<feature type="region of interest" description="Disordered" evidence="1">
    <location>
        <begin position="1"/>
        <end position="24"/>
    </location>
</feature>
<gene>
    <name evidence="3" type="ORF">ABT322_31685</name>
</gene>
<feature type="region of interest" description="Disordered" evidence="1">
    <location>
        <begin position="52"/>
        <end position="90"/>
    </location>
</feature>
<organism evidence="3 4">
    <name type="scientific">Streptomyces flaveolus</name>
    <dbReference type="NCBI Taxonomy" id="67297"/>
    <lineage>
        <taxon>Bacteria</taxon>
        <taxon>Bacillati</taxon>
        <taxon>Actinomycetota</taxon>
        <taxon>Actinomycetes</taxon>
        <taxon>Kitasatosporales</taxon>
        <taxon>Streptomycetaceae</taxon>
        <taxon>Streptomyces</taxon>
    </lineage>
</organism>
<feature type="compositionally biased region" description="Low complexity" evidence="1">
    <location>
        <begin position="57"/>
        <end position="73"/>
    </location>
</feature>
<evidence type="ECO:0008006" key="5">
    <source>
        <dbReference type="Google" id="ProtNLM"/>
    </source>
</evidence>
<evidence type="ECO:0000313" key="4">
    <source>
        <dbReference type="Proteomes" id="UP001490330"/>
    </source>
</evidence>
<name>A0ABV1VQ97_9ACTN</name>
<protein>
    <recommendedName>
        <fullName evidence="5">DUF4352 domain-containing protein</fullName>
    </recommendedName>
</protein>
<sequence length="218" mass="22417">MSNHTTPPPAPPYWPPVPPQPPRQNRTALIAVAAAVVAAAVAAAVTVGVTGDDEAEPAPTVTVTETVGAGDTTAADEETEPAPEASDDGVYALGDTVTYDSEVKVGLSGFKRAVSTDTAMPESTPYVRFTVKVDNGGSETLDATALTVNCSYGKDGHSSEAVFDSATGLNGGPQTQLLAGRSINVPWGCELPKGEKLLQIEVVPDFESDTAIFTGEIT</sequence>
<feature type="compositionally biased region" description="Pro residues" evidence="1">
    <location>
        <begin position="1"/>
        <end position="22"/>
    </location>
</feature>
<evidence type="ECO:0000256" key="1">
    <source>
        <dbReference type="SAM" id="MobiDB-lite"/>
    </source>
</evidence>
<dbReference type="RefSeq" id="WP_350714948.1">
    <property type="nucleotide sequence ID" value="NZ_JBEPCO010000002.1"/>
</dbReference>
<keyword evidence="2" id="KW-0472">Membrane</keyword>
<evidence type="ECO:0000313" key="3">
    <source>
        <dbReference type="EMBL" id="MER6908219.1"/>
    </source>
</evidence>
<proteinExistence type="predicted"/>
<feature type="transmembrane region" description="Helical" evidence="2">
    <location>
        <begin position="28"/>
        <end position="49"/>
    </location>
</feature>
<feature type="compositionally biased region" description="Acidic residues" evidence="1">
    <location>
        <begin position="74"/>
        <end position="87"/>
    </location>
</feature>
<comment type="caution">
    <text evidence="3">The sequence shown here is derived from an EMBL/GenBank/DDBJ whole genome shotgun (WGS) entry which is preliminary data.</text>
</comment>
<keyword evidence="4" id="KW-1185">Reference proteome</keyword>
<evidence type="ECO:0000256" key="2">
    <source>
        <dbReference type="SAM" id="Phobius"/>
    </source>
</evidence>
<dbReference type="EMBL" id="JBEPCV010000042">
    <property type="protein sequence ID" value="MER6908219.1"/>
    <property type="molecule type" value="Genomic_DNA"/>
</dbReference>
<accession>A0ABV1VQ97</accession>
<keyword evidence="2" id="KW-1133">Transmembrane helix</keyword>
<dbReference type="Proteomes" id="UP001490330">
    <property type="component" value="Unassembled WGS sequence"/>
</dbReference>
<reference evidence="3 4" key="1">
    <citation type="submission" date="2024-06" db="EMBL/GenBank/DDBJ databases">
        <title>The Natural Products Discovery Center: Release of the First 8490 Sequenced Strains for Exploring Actinobacteria Biosynthetic Diversity.</title>
        <authorList>
            <person name="Kalkreuter E."/>
            <person name="Kautsar S.A."/>
            <person name="Yang D."/>
            <person name="Bader C.D."/>
            <person name="Teijaro C.N."/>
            <person name="Fluegel L."/>
            <person name="Davis C.M."/>
            <person name="Simpson J.R."/>
            <person name="Lauterbach L."/>
            <person name="Steele A.D."/>
            <person name="Gui C."/>
            <person name="Meng S."/>
            <person name="Li G."/>
            <person name="Viehrig K."/>
            <person name="Ye F."/>
            <person name="Su P."/>
            <person name="Kiefer A.F."/>
            <person name="Nichols A."/>
            <person name="Cepeda A.J."/>
            <person name="Yan W."/>
            <person name="Fan B."/>
            <person name="Jiang Y."/>
            <person name="Adhikari A."/>
            <person name="Zheng C.-J."/>
            <person name="Schuster L."/>
            <person name="Cowan T.M."/>
            <person name="Smanski M.J."/>
            <person name="Chevrette M.G."/>
            <person name="De Carvalho L.P.S."/>
            <person name="Shen B."/>
        </authorList>
    </citation>
    <scope>NUCLEOTIDE SEQUENCE [LARGE SCALE GENOMIC DNA]</scope>
    <source>
        <strain evidence="3 4">NPDC000632</strain>
    </source>
</reference>
<keyword evidence="2" id="KW-0812">Transmembrane</keyword>